<keyword evidence="3" id="KW-1185">Reference proteome</keyword>
<feature type="coiled-coil region" evidence="1">
    <location>
        <begin position="10"/>
        <end position="37"/>
    </location>
</feature>
<organism evidence="2 3">
    <name type="scientific">Clostridium mobile</name>
    <dbReference type="NCBI Taxonomy" id="2841512"/>
    <lineage>
        <taxon>Bacteria</taxon>
        <taxon>Bacillati</taxon>
        <taxon>Bacillota</taxon>
        <taxon>Clostridia</taxon>
        <taxon>Eubacteriales</taxon>
        <taxon>Clostridiaceae</taxon>
        <taxon>Clostridium</taxon>
    </lineage>
</organism>
<dbReference type="RefSeq" id="WP_216439813.1">
    <property type="nucleotide sequence ID" value="NZ_JAHLQF010000003.1"/>
</dbReference>
<name>A0ABS6EJ70_9CLOT</name>
<gene>
    <name evidence="2" type="ORF">KQI86_13020</name>
</gene>
<evidence type="ECO:0000313" key="2">
    <source>
        <dbReference type="EMBL" id="MBU5485258.1"/>
    </source>
</evidence>
<evidence type="ECO:0000313" key="3">
    <source>
        <dbReference type="Proteomes" id="UP000726170"/>
    </source>
</evidence>
<dbReference type="Proteomes" id="UP000726170">
    <property type="component" value="Unassembled WGS sequence"/>
</dbReference>
<accession>A0ABS6EJ70</accession>
<proteinExistence type="predicted"/>
<comment type="caution">
    <text evidence="2">The sequence shown here is derived from an EMBL/GenBank/DDBJ whole genome shotgun (WGS) entry which is preliminary data.</text>
</comment>
<evidence type="ECO:0000256" key="1">
    <source>
        <dbReference type="SAM" id="Coils"/>
    </source>
</evidence>
<dbReference type="EMBL" id="JAHLQF010000003">
    <property type="protein sequence ID" value="MBU5485258.1"/>
    <property type="molecule type" value="Genomic_DNA"/>
</dbReference>
<reference evidence="2 3" key="1">
    <citation type="submission" date="2021-06" db="EMBL/GenBank/DDBJ databases">
        <authorList>
            <person name="Sun Q."/>
            <person name="Li D."/>
        </authorList>
    </citation>
    <scope>NUCLEOTIDE SEQUENCE [LARGE SCALE GENOMIC DNA]</scope>
    <source>
        <strain evidence="2 3">MSJ-11</strain>
    </source>
</reference>
<protein>
    <submittedName>
        <fullName evidence="2">Uncharacterized protein</fullName>
    </submittedName>
</protein>
<sequence>MPIWKKTIFVNAIKSRMDQENRNAEDILQEYIKLTGEEKAEILSAINS</sequence>
<keyword evidence="1" id="KW-0175">Coiled coil</keyword>